<dbReference type="Proteomes" id="UP001153636">
    <property type="component" value="Chromosome 8"/>
</dbReference>
<accession>A0A9P0DAA6</accession>
<proteinExistence type="predicted"/>
<organism evidence="1 2">
    <name type="scientific">Psylliodes chrysocephalus</name>
    <dbReference type="NCBI Taxonomy" id="3402493"/>
    <lineage>
        <taxon>Eukaryota</taxon>
        <taxon>Metazoa</taxon>
        <taxon>Ecdysozoa</taxon>
        <taxon>Arthropoda</taxon>
        <taxon>Hexapoda</taxon>
        <taxon>Insecta</taxon>
        <taxon>Pterygota</taxon>
        <taxon>Neoptera</taxon>
        <taxon>Endopterygota</taxon>
        <taxon>Coleoptera</taxon>
        <taxon>Polyphaga</taxon>
        <taxon>Cucujiformia</taxon>
        <taxon>Chrysomeloidea</taxon>
        <taxon>Chrysomelidae</taxon>
        <taxon>Galerucinae</taxon>
        <taxon>Alticini</taxon>
        <taxon>Psylliodes</taxon>
    </lineage>
</organism>
<evidence type="ECO:0000313" key="2">
    <source>
        <dbReference type="Proteomes" id="UP001153636"/>
    </source>
</evidence>
<gene>
    <name evidence="1" type="ORF">PSYICH_LOCUS14806</name>
</gene>
<name>A0A9P0DAA6_9CUCU</name>
<dbReference type="OrthoDB" id="6766653at2759"/>
<dbReference type="AlphaFoldDB" id="A0A9P0DAA6"/>
<evidence type="ECO:0000313" key="1">
    <source>
        <dbReference type="EMBL" id="CAH1114596.1"/>
    </source>
</evidence>
<protein>
    <submittedName>
        <fullName evidence="1">Uncharacterized protein</fullName>
    </submittedName>
</protein>
<reference evidence="1" key="1">
    <citation type="submission" date="2022-01" db="EMBL/GenBank/DDBJ databases">
        <authorList>
            <person name="King R."/>
        </authorList>
    </citation>
    <scope>NUCLEOTIDE SEQUENCE</scope>
</reference>
<dbReference type="EMBL" id="OV651820">
    <property type="protein sequence ID" value="CAH1114596.1"/>
    <property type="molecule type" value="Genomic_DNA"/>
</dbReference>
<sequence>MDVDIFEPQSEDYVELLRPDDIQVGDFLIAKFKGGLRNSVNYKYVVQVTQIVENDIEVMGLRSDMDKKTFKKKDSNICFDSEDIIAKLPPPNCILFRNRKIYV</sequence>
<keyword evidence="2" id="KW-1185">Reference proteome</keyword>